<name>A0A9X4S0T0_9LACT</name>
<reference evidence="1" key="1">
    <citation type="submission" date="2022-10" db="EMBL/GenBank/DDBJ databases">
        <authorList>
            <person name="Turner M.S."/>
            <person name="Huang W."/>
        </authorList>
    </citation>
    <scope>NUCLEOTIDE SEQUENCE</scope>
    <source>
        <strain evidence="1">581</strain>
    </source>
</reference>
<gene>
    <name evidence="1" type="ORF">OGZ39_00010</name>
</gene>
<dbReference type="RefSeq" id="WP_201011942.1">
    <property type="nucleotide sequence ID" value="NZ_JAGXIX010000004.1"/>
</dbReference>
<organism evidence="1 2">
    <name type="scientific">Lactococcus lactis</name>
    <dbReference type="NCBI Taxonomy" id="1358"/>
    <lineage>
        <taxon>Bacteria</taxon>
        <taxon>Bacillati</taxon>
        <taxon>Bacillota</taxon>
        <taxon>Bacilli</taxon>
        <taxon>Lactobacillales</taxon>
        <taxon>Streptococcaceae</taxon>
        <taxon>Lactococcus</taxon>
    </lineage>
</organism>
<proteinExistence type="predicted"/>
<evidence type="ECO:0000313" key="2">
    <source>
        <dbReference type="Proteomes" id="UP001152656"/>
    </source>
</evidence>
<dbReference type="Proteomes" id="UP001152656">
    <property type="component" value="Unassembled WGS sequence"/>
</dbReference>
<protein>
    <submittedName>
        <fullName evidence="1">Uncharacterized protein</fullName>
    </submittedName>
</protein>
<reference evidence="1" key="2">
    <citation type="journal article" date="2023" name="Food Microbiol.">
        <title>Evaluation of the fermentation potential of lactic acid bacteria isolated from herbs, fruits and vegetables as starter cultures in nut-based milk alternatives.</title>
        <authorList>
            <person name="Huang W."/>
            <person name="Dong A."/>
            <person name="Pham H.T."/>
            <person name="Zhou C."/>
            <person name="Huo Z."/>
            <person name="Watjen A.P."/>
            <person name="Prakash S."/>
            <person name="Bang-Berthelsen C.H."/>
            <person name="Turner M.S."/>
        </authorList>
    </citation>
    <scope>NUCLEOTIDE SEQUENCE</scope>
    <source>
        <strain evidence="1">581</strain>
    </source>
</reference>
<dbReference type="EMBL" id="JAOWLP010000001">
    <property type="protein sequence ID" value="MDG4980045.1"/>
    <property type="molecule type" value="Genomic_DNA"/>
</dbReference>
<dbReference type="AlphaFoldDB" id="A0A9X4S0T0"/>
<accession>A0A9X4S0T0</accession>
<evidence type="ECO:0000313" key="1">
    <source>
        <dbReference type="EMBL" id="MDG4980045.1"/>
    </source>
</evidence>
<comment type="caution">
    <text evidence="1">The sequence shown here is derived from an EMBL/GenBank/DDBJ whole genome shotgun (WGS) entry which is preliminary data.</text>
</comment>
<sequence length="54" mass="6494">MKEKSGLVIKSYTLYDPNKKVLKFHSFKFNEQQNKSINNVIKKYRKNNGFRLID</sequence>